<reference evidence="1 2" key="1">
    <citation type="journal article" date="2015" name="Nature">
        <title>rRNA introns, odd ribosomes, and small enigmatic genomes across a large radiation of phyla.</title>
        <authorList>
            <person name="Brown C.T."/>
            <person name="Hug L.A."/>
            <person name="Thomas B.C."/>
            <person name="Sharon I."/>
            <person name="Castelle C.J."/>
            <person name="Singh A."/>
            <person name="Wilkins M.J."/>
            <person name="Williams K.H."/>
            <person name="Banfield J.F."/>
        </authorList>
    </citation>
    <scope>NUCLEOTIDE SEQUENCE [LARGE SCALE GENOMIC DNA]</scope>
</reference>
<dbReference type="AlphaFoldDB" id="A0A0G1DS47"/>
<evidence type="ECO:0000313" key="2">
    <source>
        <dbReference type="Proteomes" id="UP000034646"/>
    </source>
</evidence>
<evidence type="ECO:0000313" key="1">
    <source>
        <dbReference type="EMBL" id="KKT00433.1"/>
    </source>
</evidence>
<proteinExistence type="predicted"/>
<sequence>MKSRLFLITSIILLALFAIILPLKTNAASSSSILVNVAPENPAPNENTTITLNSYVNNLDSVMIAWSVNGKNVLSGIGKKSFLLNAPAAGGETSVVATVELPDGAISTKVVIRPAVMELLWQATDSYVPPFYRGKALPTPDSEVKIVAMPEIRVGSTTVNPKNMVYAWKKDYTNNQDGSGYGKNSFFFTNDYLDDSNTISVIASTTDQKYSSEASLNIRTYQPKILFYKNDANLGTVWEQALSDGHTILGDEIIEASPYFISPKDIRIPSLIWNWSINGSSVDILGIRKNLMPLTVQTGVSGTSIIKLEINNKYKLFETASKEISVEF</sequence>
<comment type="caution">
    <text evidence="1">The sequence shown here is derived from an EMBL/GenBank/DDBJ whole genome shotgun (WGS) entry which is preliminary data.</text>
</comment>
<accession>A0A0G1DS47</accession>
<name>A0A0G1DS47_9BACT</name>
<gene>
    <name evidence="1" type="ORF">UV76_C0010G0008</name>
</gene>
<protein>
    <submittedName>
        <fullName evidence="1">Uncharacterized protein</fullName>
    </submittedName>
</protein>
<dbReference type="EMBL" id="LCFS01000010">
    <property type="protein sequence ID" value="KKT00433.1"/>
    <property type="molecule type" value="Genomic_DNA"/>
</dbReference>
<dbReference type="STRING" id="1618738.UV76_C0010G0008"/>
<organism evidence="1 2">
    <name type="scientific">Candidatus Nomurabacteria bacterium GW2011_GWA2_43_15</name>
    <dbReference type="NCBI Taxonomy" id="1618738"/>
    <lineage>
        <taxon>Bacteria</taxon>
        <taxon>Candidatus Nomuraibacteriota</taxon>
    </lineage>
</organism>
<dbReference type="Proteomes" id="UP000034646">
    <property type="component" value="Unassembled WGS sequence"/>
</dbReference>